<comment type="caution">
    <text evidence="1">The sequence shown here is derived from an EMBL/GenBank/DDBJ whole genome shotgun (WGS) entry which is preliminary data.</text>
</comment>
<gene>
    <name evidence="1" type="ORF">CPY51_23315</name>
</gene>
<dbReference type="Gene3D" id="1.50.10.140">
    <property type="match status" value="1"/>
</dbReference>
<name>A0A2W4CIP9_9HYPH</name>
<proteinExistence type="predicted"/>
<accession>A0A2W4CIP9</accession>
<dbReference type="RefSeq" id="WP_111162625.1">
    <property type="nucleotide sequence ID" value="NZ_PCDP01000050.1"/>
</dbReference>
<dbReference type="EMBL" id="PCDP01000050">
    <property type="protein sequence ID" value="PZM10485.1"/>
    <property type="molecule type" value="Genomic_DNA"/>
</dbReference>
<reference evidence="1 2" key="1">
    <citation type="journal article" date="2018" name="Sci. Rep.">
        <title>Rhizobium tumorigenes sp. nov., a novel plant tumorigenic bacterium isolated from cane gall tumors on thornless blackberry.</title>
        <authorList>
            <person name="Kuzmanovi N."/>
            <person name="Smalla K."/>
            <person name="Gronow S."/>
            <person name="PuBawska J."/>
        </authorList>
    </citation>
    <scope>NUCLEOTIDE SEQUENCE [LARGE SCALE GENOMIC DNA]</scope>
    <source>
        <strain evidence="1 2">CCBAU 85046</strain>
    </source>
</reference>
<organism evidence="1 2">
    <name type="scientific">Rhizobium tubonense</name>
    <dbReference type="NCBI Taxonomy" id="484088"/>
    <lineage>
        <taxon>Bacteria</taxon>
        <taxon>Pseudomonadati</taxon>
        <taxon>Pseudomonadota</taxon>
        <taxon>Alphaproteobacteria</taxon>
        <taxon>Hyphomicrobiales</taxon>
        <taxon>Rhizobiaceae</taxon>
        <taxon>Rhizobium/Agrobacterium group</taxon>
        <taxon>Rhizobium</taxon>
    </lineage>
</organism>
<dbReference type="OrthoDB" id="5937621at2"/>
<evidence type="ECO:0000313" key="2">
    <source>
        <dbReference type="Proteomes" id="UP000248925"/>
    </source>
</evidence>
<dbReference type="Proteomes" id="UP000248925">
    <property type="component" value="Unassembled WGS sequence"/>
</dbReference>
<sequence length="89" mass="9744">MARDSLKPDEQADWSSQSLLADLQDASFKYFIEVVNPQNGLVRDRNRVGAPASIAATGMGFSALPIGVARSVVSREEAAEYTLRTLRFL</sequence>
<keyword evidence="2" id="KW-1185">Reference proteome</keyword>
<dbReference type="AlphaFoldDB" id="A0A2W4CIP9"/>
<evidence type="ECO:0000313" key="1">
    <source>
        <dbReference type="EMBL" id="PZM10485.1"/>
    </source>
</evidence>
<protein>
    <submittedName>
        <fullName evidence="1">Uncharacterized protein</fullName>
    </submittedName>
</protein>